<gene>
    <name evidence="2" type="ORF">BJ322DRAFT_743824</name>
</gene>
<dbReference type="AlphaFoldDB" id="A0A9P6HEV5"/>
<comment type="caution">
    <text evidence="2">The sequence shown here is derived from an EMBL/GenBank/DDBJ whole genome shotgun (WGS) entry which is preliminary data.</text>
</comment>
<reference evidence="2" key="2">
    <citation type="submission" date="2020-11" db="EMBL/GenBank/DDBJ databases">
        <authorList>
            <consortium name="DOE Joint Genome Institute"/>
            <person name="Kuo A."/>
            <person name="Miyauchi S."/>
            <person name="Kiss E."/>
            <person name="Drula E."/>
            <person name="Kohler A."/>
            <person name="Sanchez-Garcia M."/>
            <person name="Andreopoulos B."/>
            <person name="Barry K.W."/>
            <person name="Bonito G."/>
            <person name="Buee M."/>
            <person name="Carver A."/>
            <person name="Chen C."/>
            <person name="Cichocki N."/>
            <person name="Clum A."/>
            <person name="Culley D."/>
            <person name="Crous P.W."/>
            <person name="Fauchery L."/>
            <person name="Girlanda M."/>
            <person name="Hayes R."/>
            <person name="Keri Z."/>
            <person name="Labutti K."/>
            <person name="Lipzen A."/>
            <person name="Lombard V."/>
            <person name="Magnuson J."/>
            <person name="Maillard F."/>
            <person name="Morin E."/>
            <person name="Murat C."/>
            <person name="Nolan M."/>
            <person name="Ohm R."/>
            <person name="Pangilinan J."/>
            <person name="Pereira M."/>
            <person name="Perotto S."/>
            <person name="Peter M."/>
            <person name="Riley R."/>
            <person name="Sitrit Y."/>
            <person name="Stielow B."/>
            <person name="Szollosi G."/>
            <person name="Zifcakova L."/>
            <person name="Stursova M."/>
            <person name="Spatafora J.W."/>
            <person name="Tedersoo L."/>
            <person name="Vaario L.-M."/>
            <person name="Yamada A."/>
            <person name="Yan M."/>
            <person name="Wang P."/>
            <person name="Xu J."/>
            <person name="Bruns T."/>
            <person name="Baldrian P."/>
            <person name="Vilgalys R."/>
            <person name="Henrissat B."/>
            <person name="Grigoriev I.V."/>
            <person name="Hibbett D."/>
            <person name="Nagy L.G."/>
            <person name="Martin F.M."/>
        </authorList>
    </citation>
    <scope>NUCLEOTIDE SEQUENCE</scope>
    <source>
        <strain evidence="2">UH-Tt-Lm1</strain>
    </source>
</reference>
<dbReference type="EMBL" id="WIUZ02000006">
    <property type="protein sequence ID" value="KAF9785825.1"/>
    <property type="molecule type" value="Genomic_DNA"/>
</dbReference>
<evidence type="ECO:0000313" key="2">
    <source>
        <dbReference type="EMBL" id="KAF9785825.1"/>
    </source>
</evidence>
<name>A0A9P6HEV5_9AGAM</name>
<accession>A0A9P6HEV5</accession>
<feature type="compositionally biased region" description="Polar residues" evidence="1">
    <location>
        <begin position="106"/>
        <end position="130"/>
    </location>
</feature>
<protein>
    <submittedName>
        <fullName evidence="2">Uncharacterized protein</fullName>
    </submittedName>
</protein>
<sequence length="330" mass="36445">MLSLQCTATFTSTPASYSLAPPPSTHSLQLSSMDLEFTLSAMGSDSDWTLDSVPPTALLKTDGQHPDLLDFGTPDWAQFDFGSLKPRAVEDNHAFAFSLVSPPQSPGNSPCPSLSSSEMTECLSTRSTQPPSTPDLPTINLLSETTECLSTRSTQLPSTQLPSTQLPSTPDLPTINVLSEIRPANLPLSTPSPPPGPETPDQIRQFDFCPFTIRGQVCNYVSWTRSSNKQIKRHMKTVHFPDTSLGYECPNPECKSREVRFLRKDAYVEHRRSCDSEQAPGYVPLPHILNGSDGEVDRWMKARCRQRREIIKKLMVGTPWSTDLLGPVNI</sequence>
<dbReference type="OrthoDB" id="10493112at2759"/>
<keyword evidence="3" id="KW-1185">Reference proteome</keyword>
<organism evidence="2 3">
    <name type="scientific">Thelephora terrestris</name>
    <dbReference type="NCBI Taxonomy" id="56493"/>
    <lineage>
        <taxon>Eukaryota</taxon>
        <taxon>Fungi</taxon>
        <taxon>Dikarya</taxon>
        <taxon>Basidiomycota</taxon>
        <taxon>Agaricomycotina</taxon>
        <taxon>Agaricomycetes</taxon>
        <taxon>Thelephorales</taxon>
        <taxon>Thelephoraceae</taxon>
        <taxon>Thelephora</taxon>
    </lineage>
</organism>
<reference evidence="2" key="1">
    <citation type="journal article" date="2020" name="Nat. Commun.">
        <title>Large-scale genome sequencing of mycorrhizal fungi provides insights into the early evolution of symbiotic traits.</title>
        <authorList>
            <person name="Miyauchi S."/>
            <person name="Kiss E."/>
            <person name="Kuo A."/>
            <person name="Drula E."/>
            <person name="Kohler A."/>
            <person name="Sanchez-Garcia M."/>
            <person name="Morin E."/>
            <person name="Andreopoulos B."/>
            <person name="Barry K.W."/>
            <person name="Bonito G."/>
            <person name="Buee M."/>
            <person name="Carver A."/>
            <person name="Chen C."/>
            <person name="Cichocki N."/>
            <person name="Clum A."/>
            <person name="Culley D."/>
            <person name="Crous P.W."/>
            <person name="Fauchery L."/>
            <person name="Girlanda M."/>
            <person name="Hayes R.D."/>
            <person name="Keri Z."/>
            <person name="LaButti K."/>
            <person name="Lipzen A."/>
            <person name="Lombard V."/>
            <person name="Magnuson J."/>
            <person name="Maillard F."/>
            <person name="Murat C."/>
            <person name="Nolan M."/>
            <person name="Ohm R.A."/>
            <person name="Pangilinan J."/>
            <person name="Pereira M.F."/>
            <person name="Perotto S."/>
            <person name="Peter M."/>
            <person name="Pfister S."/>
            <person name="Riley R."/>
            <person name="Sitrit Y."/>
            <person name="Stielow J.B."/>
            <person name="Szollosi G."/>
            <person name="Zifcakova L."/>
            <person name="Stursova M."/>
            <person name="Spatafora J.W."/>
            <person name="Tedersoo L."/>
            <person name="Vaario L.M."/>
            <person name="Yamada A."/>
            <person name="Yan M."/>
            <person name="Wang P."/>
            <person name="Xu J."/>
            <person name="Bruns T."/>
            <person name="Baldrian P."/>
            <person name="Vilgalys R."/>
            <person name="Dunand C."/>
            <person name="Henrissat B."/>
            <person name="Grigoriev I.V."/>
            <person name="Hibbett D."/>
            <person name="Nagy L.G."/>
            <person name="Martin F.M."/>
        </authorList>
    </citation>
    <scope>NUCLEOTIDE SEQUENCE</scope>
    <source>
        <strain evidence="2">UH-Tt-Lm1</strain>
    </source>
</reference>
<evidence type="ECO:0000256" key="1">
    <source>
        <dbReference type="SAM" id="MobiDB-lite"/>
    </source>
</evidence>
<evidence type="ECO:0000313" key="3">
    <source>
        <dbReference type="Proteomes" id="UP000736335"/>
    </source>
</evidence>
<feature type="compositionally biased region" description="Polar residues" evidence="1">
    <location>
        <begin position="140"/>
        <end position="168"/>
    </location>
</feature>
<dbReference type="Proteomes" id="UP000736335">
    <property type="component" value="Unassembled WGS sequence"/>
</dbReference>
<proteinExistence type="predicted"/>
<feature type="region of interest" description="Disordered" evidence="1">
    <location>
        <begin position="99"/>
        <end position="174"/>
    </location>
</feature>